<dbReference type="GO" id="GO:0008270">
    <property type="term" value="F:zinc ion binding"/>
    <property type="evidence" value="ECO:0007669"/>
    <property type="project" value="InterPro"/>
</dbReference>
<feature type="compositionally biased region" description="Basic and acidic residues" evidence="5">
    <location>
        <begin position="82"/>
        <end position="95"/>
    </location>
</feature>
<evidence type="ECO:0000256" key="3">
    <source>
        <dbReference type="ARBA" id="ARBA00023163"/>
    </source>
</evidence>
<evidence type="ECO:0000313" key="8">
    <source>
        <dbReference type="Proteomes" id="UP001152592"/>
    </source>
</evidence>
<evidence type="ECO:0000259" key="6">
    <source>
        <dbReference type="PROSITE" id="PS50048"/>
    </source>
</evidence>
<organism evidence="7 8">
    <name type="scientific">Penicillium salamii</name>
    <dbReference type="NCBI Taxonomy" id="1612424"/>
    <lineage>
        <taxon>Eukaryota</taxon>
        <taxon>Fungi</taxon>
        <taxon>Dikarya</taxon>
        <taxon>Ascomycota</taxon>
        <taxon>Pezizomycotina</taxon>
        <taxon>Eurotiomycetes</taxon>
        <taxon>Eurotiomycetidae</taxon>
        <taxon>Eurotiales</taxon>
        <taxon>Aspergillaceae</taxon>
        <taxon>Penicillium</taxon>
    </lineage>
</organism>
<evidence type="ECO:0000313" key="7">
    <source>
        <dbReference type="EMBL" id="CAG8390958.1"/>
    </source>
</evidence>
<name>A0A9W4JGE7_9EURO</name>
<feature type="domain" description="Zn(2)-C6 fungal-type" evidence="6">
    <location>
        <begin position="18"/>
        <end position="46"/>
    </location>
</feature>
<dbReference type="AlphaFoldDB" id="A0A9W4JGE7"/>
<dbReference type="EMBL" id="CAJVPD010000245">
    <property type="protein sequence ID" value="CAG8390958.1"/>
    <property type="molecule type" value="Genomic_DNA"/>
</dbReference>
<dbReference type="Gene3D" id="4.10.240.10">
    <property type="entry name" value="Zn(2)-C6 fungal-type DNA-binding domain"/>
    <property type="match status" value="1"/>
</dbReference>
<keyword evidence="4" id="KW-0539">Nucleus</keyword>
<dbReference type="InterPro" id="IPR001138">
    <property type="entry name" value="Zn2Cys6_DnaBD"/>
</dbReference>
<dbReference type="InterPro" id="IPR036864">
    <property type="entry name" value="Zn2-C6_fun-type_DNA-bd_sf"/>
</dbReference>
<dbReference type="PROSITE" id="PS00463">
    <property type="entry name" value="ZN2_CY6_FUNGAL_1"/>
    <property type="match status" value="1"/>
</dbReference>
<dbReference type="GO" id="GO:0000981">
    <property type="term" value="F:DNA-binding transcription factor activity, RNA polymerase II-specific"/>
    <property type="evidence" value="ECO:0007669"/>
    <property type="project" value="InterPro"/>
</dbReference>
<feature type="compositionally biased region" description="Polar residues" evidence="5">
    <location>
        <begin position="158"/>
        <end position="174"/>
    </location>
</feature>
<dbReference type="InterPro" id="IPR050675">
    <property type="entry name" value="OAF3"/>
</dbReference>
<dbReference type="SUPFAM" id="SSF57701">
    <property type="entry name" value="Zn2/Cys6 DNA-binding domain"/>
    <property type="match status" value="1"/>
</dbReference>
<dbReference type="Pfam" id="PF00172">
    <property type="entry name" value="Zn_clus"/>
    <property type="match status" value="1"/>
</dbReference>
<feature type="region of interest" description="Disordered" evidence="5">
    <location>
        <begin position="155"/>
        <end position="180"/>
    </location>
</feature>
<feature type="region of interest" description="Disordered" evidence="5">
    <location>
        <begin position="66"/>
        <end position="112"/>
    </location>
</feature>
<dbReference type="SMART" id="SM00066">
    <property type="entry name" value="GAL4"/>
    <property type="match status" value="1"/>
</dbReference>
<comment type="caution">
    <text evidence="7">The sequence shown here is derived from an EMBL/GenBank/DDBJ whole genome shotgun (WGS) entry which is preliminary data.</text>
</comment>
<dbReference type="GO" id="GO:0003677">
    <property type="term" value="F:DNA binding"/>
    <property type="evidence" value="ECO:0007669"/>
    <property type="project" value="UniProtKB-KW"/>
</dbReference>
<keyword evidence="2" id="KW-0238">DNA-binding</keyword>
<dbReference type="PROSITE" id="PS50048">
    <property type="entry name" value="ZN2_CY6_FUNGAL_2"/>
    <property type="match status" value="1"/>
</dbReference>
<evidence type="ECO:0000256" key="4">
    <source>
        <dbReference type="ARBA" id="ARBA00023242"/>
    </source>
</evidence>
<dbReference type="OrthoDB" id="5413827at2759"/>
<accession>A0A9W4JGE7</accession>
<sequence>MVQTEKHEYASRHRSFKGCWTCKKKRVQCDEARPACTRCTSRGLVCGGYEIRLRWGAGIASRGKYMGAQKPVKESIPPQSRRRWDMRDKAEKRSPQGDGQGQPMVVSPPEDQPQLVARRATVNILNTPWEPDSSERIAAINKHFEIPVSLTALDATPHTYSGPETTRQYSSNPGGRSILA</sequence>
<dbReference type="CDD" id="cd00067">
    <property type="entry name" value="GAL4"/>
    <property type="match status" value="1"/>
</dbReference>
<gene>
    <name evidence="7" type="ORF">PSALAMII_LOCUS6688</name>
</gene>
<evidence type="ECO:0000256" key="5">
    <source>
        <dbReference type="SAM" id="MobiDB-lite"/>
    </source>
</evidence>
<protein>
    <recommendedName>
        <fullName evidence="6">Zn(2)-C6 fungal-type domain-containing protein</fullName>
    </recommendedName>
</protein>
<proteinExistence type="predicted"/>
<evidence type="ECO:0000256" key="2">
    <source>
        <dbReference type="ARBA" id="ARBA00023125"/>
    </source>
</evidence>
<keyword evidence="1" id="KW-0805">Transcription regulation</keyword>
<reference evidence="7" key="1">
    <citation type="submission" date="2021-07" db="EMBL/GenBank/DDBJ databases">
        <authorList>
            <person name="Branca A.L. A."/>
        </authorList>
    </citation>
    <scope>NUCLEOTIDE SEQUENCE</scope>
</reference>
<dbReference type="Proteomes" id="UP001152592">
    <property type="component" value="Unassembled WGS sequence"/>
</dbReference>
<dbReference type="PANTHER" id="PTHR31069:SF32">
    <property type="entry name" value="ARGININE METABOLISM REGULATION PROTEIN II"/>
    <property type="match status" value="1"/>
</dbReference>
<evidence type="ECO:0000256" key="1">
    <source>
        <dbReference type="ARBA" id="ARBA00023015"/>
    </source>
</evidence>
<dbReference type="PANTHER" id="PTHR31069">
    <property type="entry name" value="OLEATE-ACTIVATED TRANSCRIPTION FACTOR 1-RELATED"/>
    <property type="match status" value="1"/>
</dbReference>
<keyword evidence="3" id="KW-0804">Transcription</keyword>